<dbReference type="GO" id="GO:0009398">
    <property type="term" value="P:FMN biosynthetic process"/>
    <property type="evidence" value="ECO:0007669"/>
    <property type="project" value="UniProtKB-UniRule"/>
</dbReference>
<evidence type="ECO:0000256" key="5">
    <source>
        <dbReference type="ARBA" id="ARBA00022679"/>
    </source>
</evidence>
<dbReference type="UniPathway" id="UPA00276">
    <property type="reaction ID" value="UER00406"/>
</dbReference>
<evidence type="ECO:0000256" key="3">
    <source>
        <dbReference type="ARBA" id="ARBA00022630"/>
    </source>
</evidence>
<keyword evidence="8 14" id="KW-0418">Kinase</keyword>
<evidence type="ECO:0000256" key="11">
    <source>
        <dbReference type="ARBA" id="ARBA00023268"/>
    </source>
</evidence>
<dbReference type="SUPFAM" id="SSF82114">
    <property type="entry name" value="Riboflavin kinase-like"/>
    <property type="match status" value="1"/>
</dbReference>
<dbReference type="GO" id="GO:0003919">
    <property type="term" value="F:FMN adenylyltransferase activity"/>
    <property type="evidence" value="ECO:0007669"/>
    <property type="project" value="UniProtKB-UniRule"/>
</dbReference>
<keyword evidence="9 14" id="KW-0274">FAD</keyword>
<reference evidence="16 17" key="1">
    <citation type="submission" date="2018-08" db="EMBL/GenBank/DDBJ databases">
        <title>A genome reference for cultivated species of the human gut microbiota.</title>
        <authorList>
            <person name="Zou Y."/>
            <person name="Xue W."/>
            <person name="Luo G."/>
        </authorList>
    </citation>
    <scope>NUCLEOTIDE SEQUENCE [LARGE SCALE GENOMIC DNA]</scope>
    <source>
        <strain evidence="16 17">AF22-21</strain>
    </source>
</reference>
<evidence type="ECO:0000256" key="13">
    <source>
        <dbReference type="ARBA" id="ARBA00049494"/>
    </source>
</evidence>
<dbReference type="SUPFAM" id="SSF52374">
    <property type="entry name" value="Nucleotidylyl transferase"/>
    <property type="match status" value="1"/>
</dbReference>
<dbReference type="PANTHER" id="PTHR22749:SF6">
    <property type="entry name" value="RIBOFLAVIN KINASE"/>
    <property type="match status" value="1"/>
</dbReference>
<keyword evidence="7 14" id="KW-0547">Nucleotide-binding</keyword>
<evidence type="ECO:0000256" key="7">
    <source>
        <dbReference type="ARBA" id="ARBA00022741"/>
    </source>
</evidence>
<dbReference type="InterPro" id="IPR014729">
    <property type="entry name" value="Rossmann-like_a/b/a_fold"/>
</dbReference>
<dbReference type="NCBIfam" id="TIGR00083">
    <property type="entry name" value="ribF"/>
    <property type="match status" value="1"/>
</dbReference>
<gene>
    <name evidence="16" type="ORF">DWX94_06925</name>
</gene>
<protein>
    <recommendedName>
        <fullName evidence="14">Riboflavin biosynthesis protein</fullName>
    </recommendedName>
    <domain>
        <recommendedName>
            <fullName evidence="14">Riboflavin kinase</fullName>
            <ecNumber evidence="14">2.7.1.26</ecNumber>
        </recommendedName>
        <alternativeName>
            <fullName evidence="14">Flavokinase</fullName>
        </alternativeName>
    </domain>
    <domain>
        <recommendedName>
            <fullName evidence="14">FMN adenylyltransferase</fullName>
            <ecNumber evidence="14">2.7.7.2</ecNumber>
        </recommendedName>
        <alternativeName>
            <fullName evidence="14">FAD pyrophosphorylase</fullName>
        </alternativeName>
        <alternativeName>
            <fullName evidence="14">FAD synthase</fullName>
        </alternativeName>
    </domain>
</protein>
<accession>A0A3R6A0Q4</accession>
<comment type="pathway">
    <text evidence="1 14">Cofactor biosynthesis; FAD biosynthesis; FAD from FMN: step 1/1.</text>
</comment>
<name>A0A3R6A0Q4_9FIRM</name>
<keyword evidence="5 14" id="KW-0808">Transferase</keyword>
<dbReference type="EC" id="2.7.7.2" evidence="14"/>
<feature type="domain" description="Riboflavin kinase" evidence="15">
    <location>
        <begin position="182"/>
        <end position="317"/>
    </location>
</feature>
<dbReference type="NCBIfam" id="NF004162">
    <property type="entry name" value="PRK05627.1-5"/>
    <property type="match status" value="1"/>
</dbReference>
<dbReference type="CDD" id="cd02064">
    <property type="entry name" value="FAD_synthetase_N"/>
    <property type="match status" value="1"/>
</dbReference>
<evidence type="ECO:0000256" key="12">
    <source>
        <dbReference type="ARBA" id="ARBA00047880"/>
    </source>
</evidence>
<dbReference type="InterPro" id="IPR002606">
    <property type="entry name" value="Riboflavin_kinase_bac"/>
</dbReference>
<dbReference type="Gene3D" id="3.40.50.620">
    <property type="entry name" value="HUPs"/>
    <property type="match status" value="1"/>
</dbReference>
<dbReference type="GO" id="GO:0005524">
    <property type="term" value="F:ATP binding"/>
    <property type="evidence" value="ECO:0007669"/>
    <property type="project" value="UniProtKB-UniRule"/>
</dbReference>
<keyword evidence="6 14" id="KW-0548">Nucleotidyltransferase</keyword>
<dbReference type="PANTHER" id="PTHR22749">
    <property type="entry name" value="RIBOFLAVIN KINASE/FMN ADENYLYLTRANSFERASE"/>
    <property type="match status" value="1"/>
</dbReference>
<dbReference type="NCBIfam" id="NF004160">
    <property type="entry name" value="PRK05627.1-3"/>
    <property type="match status" value="1"/>
</dbReference>
<evidence type="ECO:0000256" key="6">
    <source>
        <dbReference type="ARBA" id="ARBA00022695"/>
    </source>
</evidence>
<organism evidence="16 17">
    <name type="scientific">Coprococcus eutactus</name>
    <dbReference type="NCBI Taxonomy" id="33043"/>
    <lineage>
        <taxon>Bacteria</taxon>
        <taxon>Bacillati</taxon>
        <taxon>Bacillota</taxon>
        <taxon>Clostridia</taxon>
        <taxon>Lachnospirales</taxon>
        <taxon>Lachnospiraceae</taxon>
        <taxon>Coprococcus</taxon>
    </lineage>
</organism>
<dbReference type="FunFam" id="3.40.50.620:FF:000021">
    <property type="entry name" value="Riboflavin biosynthesis protein"/>
    <property type="match status" value="1"/>
</dbReference>
<evidence type="ECO:0000313" key="16">
    <source>
        <dbReference type="EMBL" id="RGS42960.1"/>
    </source>
</evidence>
<dbReference type="AlphaFoldDB" id="A0A3R6A0Q4"/>
<dbReference type="GO" id="GO:0008531">
    <property type="term" value="F:riboflavin kinase activity"/>
    <property type="evidence" value="ECO:0007669"/>
    <property type="project" value="UniProtKB-UniRule"/>
</dbReference>
<keyword evidence="4 14" id="KW-0288">FMN</keyword>
<evidence type="ECO:0000256" key="10">
    <source>
        <dbReference type="ARBA" id="ARBA00022840"/>
    </source>
</evidence>
<dbReference type="OrthoDB" id="9803667at2"/>
<evidence type="ECO:0000256" key="9">
    <source>
        <dbReference type="ARBA" id="ARBA00022827"/>
    </source>
</evidence>
<dbReference type="Proteomes" id="UP000283295">
    <property type="component" value="Unassembled WGS sequence"/>
</dbReference>
<evidence type="ECO:0000256" key="8">
    <source>
        <dbReference type="ARBA" id="ARBA00022777"/>
    </source>
</evidence>
<dbReference type="RefSeq" id="WP_022059467.1">
    <property type="nucleotide sequence ID" value="NZ_CABIWG010000001.1"/>
</dbReference>
<comment type="caution">
    <text evidence="16">The sequence shown here is derived from an EMBL/GenBank/DDBJ whole genome shotgun (WGS) entry which is preliminary data.</text>
</comment>
<comment type="catalytic activity">
    <reaction evidence="13 14">
        <text>FMN + ATP + H(+) = FAD + diphosphate</text>
        <dbReference type="Rhea" id="RHEA:17237"/>
        <dbReference type="ChEBI" id="CHEBI:15378"/>
        <dbReference type="ChEBI" id="CHEBI:30616"/>
        <dbReference type="ChEBI" id="CHEBI:33019"/>
        <dbReference type="ChEBI" id="CHEBI:57692"/>
        <dbReference type="ChEBI" id="CHEBI:58210"/>
        <dbReference type="EC" id="2.7.7.2"/>
    </reaction>
</comment>
<dbReference type="PIRSF" id="PIRSF004491">
    <property type="entry name" value="FAD_Synth"/>
    <property type="match status" value="1"/>
</dbReference>
<keyword evidence="11" id="KW-0511">Multifunctional enzyme</keyword>
<evidence type="ECO:0000313" key="17">
    <source>
        <dbReference type="Proteomes" id="UP000283295"/>
    </source>
</evidence>
<evidence type="ECO:0000256" key="2">
    <source>
        <dbReference type="ARBA" id="ARBA00005201"/>
    </source>
</evidence>
<evidence type="ECO:0000256" key="14">
    <source>
        <dbReference type="PIRNR" id="PIRNR004491"/>
    </source>
</evidence>
<dbReference type="InterPro" id="IPR023465">
    <property type="entry name" value="Riboflavin_kinase_dom_sf"/>
</dbReference>
<dbReference type="InterPro" id="IPR023468">
    <property type="entry name" value="Riboflavin_kinase"/>
</dbReference>
<comment type="catalytic activity">
    <reaction evidence="12 14">
        <text>riboflavin + ATP = FMN + ADP + H(+)</text>
        <dbReference type="Rhea" id="RHEA:14357"/>
        <dbReference type="ChEBI" id="CHEBI:15378"/>
        <dbReference type="ChEBI" id="CHEBI:30616"/>
        <dbReference type="ChEBI" id="CHEBI:57986"/>
        <dbReference type="ChEBI" id="CHEBI:58210"/>
        <dbReference type="ChEBI" id="CHEBI:456216"/>
        <dbReference type="EC" id="2.7.1.26"/>
    </reaction>
</comment>
<evidence type="ECO:0000259" key="15">
    <source>
        <dbReference type="SMART" id="SM00904"/>
    </source>
</evidence>
<dbReference type="UniPathway" id="UPA00277">
    <property type="reaction ID" value="UER00407"/>
</dbReference>
<dbReference type="EC" id="2.7.1.26" evidence="14"/>
<proteinExistence type="inferred from homology"/>
<keyword evidence="10 14" id="KW-0067">ATP-binding</keyword>
<dbReference type="GO" id="GO:0006747">
    <property type="term" value="P:FAD biosynthetic process"/>
    <property type="evidence" value="ECO:0007669"/>
    <property type="project" value="UniProtKB-UniRule"/>
</dbReference>
<dbReference type="EMBL" id="QRVK01000013">
    <property type="protein sequence ID" value="RGS42960.1"/>
    <property type="molecule type" value="Genomic_DNA"/>
</dbReference>
<keyword evidence="3 14" id="KW-0285">Flavoprotein</keyword>
<dbReference type="GO" id="GO:0009231">
    <property type="term" value="P:riboflavin biosynthetic process"/>
    <property type="evidence" value="ECO:0007669"/>
    <property type="project" value="InterPro"/>
</dbReference>
<dbReference type="SMART" id="SM00904">
    <property type="entry name" value="Flavokinase"/>
    <property type="match status" value="1"/>
</dbReference>
<dbReference type="InterPro" id="IPR015865">
    <property type="entry name" value="Riboflavin_kinase_bac/euk"/>
</dbReference>
<dbReference type="Gene3D" id="2.40.30.30">
    <property type="entry name" value="Riboflavin kinase-like"/>
    <property type="match status" value="1"/>
</dbReference>
<dbReference type="InterPro" id="IPR015864">
    <property type="entry name" value="FAD_synthase"/>
</dbReference>
<dbReference type="Pfam" id="PF06574">
    <property type="entry name" value="FAD_syn"/>
    <property type="match status" value="1"/>
</dbReference>
<comment type="pathway">
    <text evidence="2 14">Cofactor biosynthesis; FMN biosynthesis; FMN from riboflavin (ATP route): step 1/1.</text>
</comment>
<dbReference type="Pfam" id="PF01687">
    <property type="entry name" value="Flavokinase"/>
    <property type="match status" value="1"/>
</dbReference>
<evidence type="ECO:0000256" key="1">
    <source>
        <dbReference type="ARBA" id="ARBA00004726"/>
    </source>
</evidence>
<sequence length="323" mass="36237">MIHIKDTKKIQLNSTERTAVALGKFDGIHQGHMLLIEQVLKLQKQGYMGVVFTFDMRENHVFDVSNMKTIYTSEEKAQVVSDTGVDVLVEYPFDDAFAATEPEAFIRDILVGMMRAGYVVVGSDYRFGRDRKGDVETLKSHAEEYGYKVIVIDKLEQDDEVVSSTVIRRNISEGDVRAVIPMLGRPYSMTGEVVSGKQLGRTIGIPTANMLPQDHKLYPPAGVYASRIKIVKGEHAGHEDPFRMYMGITNIGDNPTVNDNGNITIETNIFDFDRDIYGNIIKVELIQKIRGEKKFAGIEELKKQMSNDIDAAKKIIADSKLVK</sequence>
<comment type="similarity">
    <text evidence="14">Belongs to the ribF family.</text>
</comment>
<evidence type="ECO:0000256" key="4">
    <source>
        <dbReference type="ARBA" id="ARBA00022643"/>
    </source>
</evidence>